<accession>D8TTT7</accession>
<reference evidence="1 2" key="1">
    <citation type="journal article" date="2010" name="Science">
        <title>Genomic analysis of organismal complexity in the multicellular green alga Volvox carteri.</title>
        <authorList>
            <person name="Prochnik S.E."/>
            <person name="Umen J."/>
            <person name="Nedelcu A.M."/>
            <person name="Hallmann A."/>
            <person name="Miller S.M."/>
            <person name="Nishii I."/>
            <person name="Ferris P."/>
            <person name="Kuo A."/>
            <person name="Mitros T."/>
            <person name="Fritz-Laylin L.K."/>
            <person name="Hellsten U."/>
            <person name="Chapman J."/>
            <person name="Simakov O."/>
            <person name="Rensing S.A."/>
            <person name="Terry A."/>
            <person name="Pangilinan J."/>
            <person name="Kapitonov V."/>
            <person name="Jurka J."/>
            <person name="Salamov A."/>
            <person name="Shapiro H."/>
            <person name="Schmutz J."/>
            <person name="Grimwood J."/>
            <person name="Lindquist E."/>
            <person name="Lucas S."/>
            <person name="Grigoriev I.V."/>
            <person name="Schmitt R."/>
            <person name="Kirk D."/>
            <person name="Rokhsar D.S."/>
        </authorList>
    </citation>
    <scope>NUCLEOTIDE SEQUENCE [LARGE SCALE GENOMIC DNA]</scope>
    <source>
        <strain evidence="2">f. Nagariensis / Eve</strain>
    </source>
</reference>
<proteinExistence type="predicted"/>
<name>D8TTT7_VOLCA</name>
<dbReference type="GeneID" id="9619168"/>
<evidence type="ECO:0008006" key="3">
    <source>
        <dbReference type="Google" id="ProtNLM"/>
    </source>
</evidence>
<dbReference type="RefSeq" id="XP_002949923.1">
    <property type="nucleotide sequence ID" value="XM_002949877.1"/>
</dbReference>
<dbReference type="Proteomes" id="UP000001058">
    <property type="component" value="Unassembled WGS sequence"/>
</dbReference>
<evidence type="ECO:0000313" key="2">
    <source>
        <dbReference type="Proteomes" id="UP000001058"/>
    </source>
</evidence>
<evidence type="ECO:0000313" key="1">
    <source>
        <dbReference type="EMBL" id="EFJ49026.1"/>
    </source>
</evidence>
<dbReference type="EMBL" id="GL378337">
    <property type="protein sequence ID" value="EFJ49026.1"/>
    <property type="molecule type" value="Genomic_DNA"/>
</dbReference>
<dbReference type="KEGG" id="vcn:VOLCADRAFT_104474"/>
<gene>
    <name evidence="1" type="ORF">VOLCADRAFT_104474</name>
</gene>
<dbReference type="InParanoid" id="D8TTT7"/>
<keyword evidence="2" id="KW-1185">Reference proteome</keyword>
<organism evidence="2">
    <name type="scientific">Volvox carteri f. nagariensis</name>
    <dbReference type="NCBI Taxonomy" id="3068"/>
    <lineage>
        <taxon>Eukaryota</taxon>
        <taxon>Viridiplantae</taxon>
        <taxon>Chlorophyta</taxon>
        <taxon>core chlorophytes</taxon>
        <taxon>Chlorophyceae</taxon>
        <taxon>CS clade</taxon>
        <taxon>Chlamydomonadales</taxon>
        <taxon>Volvocaceae</taxon>
        <taxon>Volvox</taxon>
    </lineage>
</organism>
<dbReference type="AlphaFoldDB" id="D8TTT7"/>
<protein>
    <recommendedName>
        <fullName evidence="3">Reverse transcriptase domain-containing protein</fullName>
    </recommendedName>
</protein>
<sequence>MAQAHCKVSNKLKADAVREEGVSLASGELTNLLFVDDASLAATGHERAPCLLGLLGAFCKATGMAANAAKCEALIFGGTAREQKRLMEAEYCLCGTCLRVL</sequence>